<organism evidence="7 8">
    <name type="scientific">Monosporascus ibericus</name>
    <dbReference type="NCBI Taxonomy" id="155417"/>
    <lineage>
        <taxon>Eukaryota</taxon>
        <taxon>Fungi</taxon>
        <taxon>Dikarya</taxon>
        <taxon>Ascomycota</taxon>
        <taxon>Pezizomycotina</taxon>
        <taxon>Sordariomycetes</taxon>
        <taxon>Xylariomycetidae</taxon>
        <taxon>Xylariales</taxon>
        <taxon>Xylariales incertae sedis</taxon>
        <taxon>Monosporascus</taxon>
    </lineage>
</organism>
<dbReference type="Pfam" id="PF08031">
    <property type="entry name" value="BBE"/>
    <property type="match status" value="1"/>
</dbReference>
<evidence type="ECO:0000256" key="5">
    <source>
        <dbReference type="ARBA" id="ARBA00023002"/>
    </source>
</evidence>
<dbReference type="InterPro" id="IPR016169">
    <property type="entry name" value="FAD-bd_PCMH_sub2"/>
</dbReference>
<dbReference type="InterPro" id="IPR012951">
    <property type="entry name" value="BBE"/>
</dbReference>
<dbReference type="OrthoDB" id="415825at2759"/>
<evidence type="ECO:0000256" key="1">
    <source>
        <dbReference type="ARBA" id="ARBA00001974"/>
    </source>
</evidence>
<dbReference type="InterPro" id="IPR006094">
    <property type="entry name" value="Oxid_FAD_bind_N"/>
</dbReference>
<dbReference type="InterPro" id="IPR016166">
    <property type="entry name" value="FAD-bd_PCMH"/>
</dbReference>
<proteinExistence type="inferred from homology"/>
<dbReference type="Pfam" id="PF01565">
    <property type="entry name" value="FAD_binding_4"/>
    <property type="match status" value="1"/>
</dbReference>
<sequence>MIKGIEAAGLGLMAALARGAALDRRVVLNECLLDAEVPVNMPGSEEWELDLSSHNERVKYNPVAIAVPTTADHIQAAVSCGAKAGIKVTPKAGGHSYASLGLGGEDGHLVIQLDRMYKVKLDTETNIATVDAGTRLGHLATELVGVSGHVLHGGFGFSSHTHGLALDWVNGMTVVLANSTVVHASETENSDLFWAMLGAGSNFGVVTSYEFKTFEAPENVTWFIATLPWQKSTAVAGLEALEDFTRNTMAAELNMRVVGTARTTQIEGSYHGDEAGLRAAIDPFLQKIGGRLVRARTENWIKSLEHYANAKLDQTHPYKQAEESFYAKSLQLTGLNGTAAQNFVDYWFDVARGVDRIWYFQLDMHGGQHSSVSQVNTETTSYAHRDKLFLMQFYDRNIFGPYPDDGFSFLDGWVSKTTAPLAPSDWGMYINYADTSLNRTTAQHVYWGKNLARLQTLKAKFDPEELFYYPQSINPVPEKEASGKFKKDAIDLERYRQ</sequence>
<protein>
    <recommendedName>
        <fullName evidence="6">FAD-binding PCMH-type domain-containing protein</fullName>
    </recommendedName>
</protein>
<accession>A0A4Q4STJ2</accession>
<evidence type="ECO:0000256" key="4">
    <source>
        <dbReference type="ARBA" id="ARBA00022827"/>
    </source>
</evidence>
<keyword evidence="3" id="KW-0285">Flavoprotein</keyword>
<dbReference type="Proteomes" id="UP000293360">
    <property type="component" value="Unassembled WGS sequence"/>
</dbReference>
<evidence type="ECO:0000259" key="6">
    <source>
        <dbReference type="PROSITE" id="PS51387"/>
    </source>
</evidence>
<dbReference type="InterPro" id="IPR050416">
    <property type="entry name" value="FAD-linked_Oxidoreductase"/>
</dbReference>
<feature type="domain" description="FAD-binding PCMH-type" evidence="6">
    <location>
        <begin position="58"/>
        <end position="216"/>
    </location>
</feature>
<gene>
    <name evidence="7" type="ORF">DL764_010009</name>
</gene>
<evidence type="ECO:0000313" key="8">
    <source>
        <dbReference type="Proteomes" id="UP000293360"/>
    </source>
</evidence>
<keyword evidence="5" id="KW-0560">Oxidoreductase</keyword>
<dbReference type="InterPro" id="IPR036318">
    <property type="entry name" value="FAD-bd_PCMH-like_sf"/>
</dbReference>
<dbReference type="PANTHER" id="PTHR42973:SF39">
    <property type="entry name" value="FAD-BINDING PCMH-TYPE DOMAIN-CONTAINING PROTEIN"/>
    <property type="match status" value="1"/>
</dbReference>
<dbReference type="SUPFAM" id="SSF56176">
    <property type="entry name" value="FAD-binding/transporter-associated domain-like"/>
    <property type="match status" value="1"/>
</dbReference>
<evidence type="ECO:0000313" key="7">
    <source>
        <dbReference type="EMBL" id="RYO79602.1"/>
    </source>
</evidence>
<dbReference type="AlphaFoldDB" id="A0A4Q4STJ2"/>
<dbReference type="PANTHER" id="PTHR42973">
    <property type="entry name" value="BINDING OXIDOREDUCTASE, PUTATIVE (AFU_ORTHOLOGUE AFUA_1G17690)-RELATED"/>
    <property type="match status" value="1"/>
</dbReference>
<reference evidence="7 8" key="1">
    <citation type="submission" date="2018-06" db="EMBL/GenBank/DDBJ databases">
        <title>Complete Genomes of Monosporascus.</title>
        <authorList>
            <person name="Robinson A.J."/>
            <person name="Natvig D.O."/>
        </authorList>
    </citation>
    <scope>NUCLEOTIDE SEQUENCE [LARGE SCALE GENOMIC DNA]</scope>
    <source>
        <strain evidence="7 8">CBS 110550</strain>
    </source>
</reference>
<dbReference type="EMBL" id="QJNU01001100">
    <property type="protein sequence ID" value="RYO79602.1"/>
    <property type="molecule type" value="Genomic_DNA"/>
</dbReference>
<dbReference type="GO" id="GO:0016491">
    <property type="term" value="F:oxidoreductase activity"/>
    <property type="evidence" value="ECO:0007669"/>
    <property type="project" value="UniProtKB-KW"/>
</dbReference>
<dbReference type="Gene3D" id="3.30.465.10">
    <property type="match status" value="1"/>
</dbReference>
<name>A0A4Q4STJ2_9PEZI</name>
<dbReference type="STRING" id="155417.A0A4Q4STJ2"/>
<keyword evidence="8" id="KW-1185">Reference proteome</keyword>
<keyword evidence="4" id="KW-0274">FAD</keyword>
<dbReference type="PROSITE" id="PS51387">
    <property type="entry name" value="FAD_PCMH"/>
    <property type="match status" value="1"/>
</dbReference>
<dbReference type="GO" id="GO:0071949">
    <property type="term" value="F:FAD binding"/>
    <property type="evidence" value="ECO:0007669"/>
    <property type="project" value="InterPro"/>
</dbReference>
<dbReference type="Gene3D" id="3.40.462.20">
    <property type="match status" value="1"/>
</dbReference>
<evidence type="ECO:0000256" key="2">
    <source>
        <dbReference type="ARBA" id="ARBA00005466"/>
    </source>
</evidence>
<evidence type="ECO:0000256" key="3">
    <source>
        <dbReference type="ARBA" id="ARBA00022630"/>
    </source>
</evidence>
<comment type="caution">
    <text evidence="7">The sequence shown here is derived from an EMBL/GenBank/DDBJ whole genome shotgun (WGS) entry which is preliminary data.</text>
</comment>
<comment type="cofactor">
    <cofactor evidence="1">
        <name>FAD</name>
        <dbReference type="ChEBI" id="CHEBI:57692"/>
    </cofactor>
</comment>
<comment type="similarity">
    <text evidence="2">Belongs to the oxygen-dependent FAD-linked oxidoreductase family.</text>
</comment>